<protein>
    <submittedName>
        <fullName evidence="3">Site-specific recombinase, phage integrase domain protein</fullName>
    </submittedName>
</protein>
<dbReference type="InterPro" id="IPR002104">
    <property type="entry name" value="Integrase_catalytic"/>
</dbReference>
<dbReference type="InterPro" id="IPR011010">
    <property type="entry name" value="DNA_brk_join_enz"/>
</dbReference>
<dbReference type="SUPFAM" id="SSF56349">
    <property type="entry name" value="DNA breaking-rejoining enzymes"/>
    <property type="match status" value="1"/>
</dbReference>
<accession>N1WJC9</accession>
<proteinExistence type="predicted"/>
<reference evidence="3" key="1">
    <citation type="submission" date="2013-03" db="EMBL/GenBank/DDBJ databases">
        <authorList>
            <person name="Harkins D.M."/>
            <person name="Durkin A.S."/>
            <person name="Brinkac L.M."/>
            <person name="Haft D.H."/>
            <person name="Selengut J.D."/>
            <person name="Sanka R."/>
            <person name="DePew J."/>
            <person name="Purushe J."/>
            <person name="Hartskeerl R.A."/>
            <person name="Ahmed A."/>
            <person name="van der Linden H."/>
            <person name="Goris M.G.A."/>
            <person name="Vinetz J.M."/>
            <person name="Sutton G.G."/>
            <person name="Nierman W.C."/>
            <person name="Fouts D.E."/>
        </authorList>
    </citation>
    <scope>NUCLEOTIDE SEQUENCE [LARGE SCALE GENOMIC DNA]</scope>
    <source>
        <strain evidence="3">ICFT</strain>
    </source>
</reference>
<evidence type="ECO:0000256" key="1">
    <source>
        <dbReference type="ARBA" id="ARBA00023172"/>
    </source>
</evidence>
<keyword evidence="4" id="KW-1185">Reference proteome</keyword>
<evidence type="ECO:0000313" key="3">
    <source>
        <dbReference type="EMBL" id="EMY75913.1"/>
    </source>
</evidence>
<gene>
    <name evidence="3" type="ORF">LEP1GSC060_0077</name>
</gene>
<dbReference type="Pfam" id="PF00589">
    <property type="entry name" value="Phage_integrase"/>
    <property type="match status" value="1"/>
</dbReference>
<keyword evidence="1" id="KW-0233">DNA recombination</keyword>
<dbReference type="GO" id="GO:0003677">
    <property type="term" value="F:DNA binding"/>
    <property type="evidence" value="ECO:0007669"/>
    <property type="project" value="InterPro"/>
</dbReference>
<organism evidence="3 4">
    <name type="scientific">Leptospira weilii serovar Ranarum str. ICFT</name>
    <dbReference type="NCBI Taxonomy" id="1218598"/>
    <lineage>
        <taxon>Bacteria</taxon>
        <taxon>Pseudomonadati</taxon>
        <taxon>Spirochaetota</taxon>
        <taxon>Spirochaetia</taxon>
        <taxon>Leptospirales</taxon>
        <taxon>Leptospiraceae</taxon>
        <taxon>Leptospira</taxon>
    </lineage>
</organism>
<feature type="domain" description="Tyr recombinase" evidence="2">
    <location>
        <begin position="1"/>
        <end position="66"/>
    </location>
</feature>
<name>N1WJC9_9LEPT</name>
<dbReference type="PROSITE" id="PS51898">
    <property type="entry name" value="TYR_RECOMBINASE"/>
    <property type="match status" value="1"/>
</dbReference>
<dbReference type="AlphaFoldDB" id="N1WJC9"/>
<evidence type="ECO:0000313" key="4">
    <source>
        <dbReference type="Proteomes" id="UP000012313"/>
    </source>
</evidence>
<evidence type="ECO:0000259" key="2">
    <source>
        <dbReference type="PROSITE" id="PS51898"/>
    </source>
</evidence>
<comment type="caution">
    <text evidence="3">The sequence shown here is derived from an EMBL/GenBank/DDBJ whole genome shotgun (WGS) entry which is preliminary data.</text>
</comment>
<sequence>MLSFCYATGLRASELVNLRPTDIDEKRKILIAKEGKGKEDRFTILSQASVLFWKEFHPYEEWVFPG</sequence>
<dbReference type="Gene3D" id="1.10.443.10">
    <property type="entry name" value="Intergrase catalytic core"/>
    <property type="match status" value="1"/>
</dbReference>
<dbReference type="EMBL" id="AOHC02000059">
    <property type="protein sequence ID" value="EMY75913.1"/>
    <property type="molecule type" value="Genomic_DNA"/>
</dbReference>
<dbReference type="Proteomes" id="UP000012313">
    <property type="component" value="Unassembled WGS sequence"/>
</dbReference>
<dbReference type="GO" id="GO:0006310">
    <property type="term" value="P:DNA recombination"/>
    <property type="evidence" value="ECO:0007669"/>
    <property type="project" value="UniProtKB-KW"/>
</dbReference>
<dbReference type="STRING" id="1218598.LEP1GSC060_0077"/>
<dbReference type="InterPro" id="IPR013762">
    <property type="entry name" value="Integrase-like_cat_sf"/>
</dbReference>
<dbReference type="GO" id="GO:0015074">
    <property type="term" value="P:DNA integration"/>
    <property type="evidence" value="ECO:0007669"/>
    <property type="project" value="InterPro"/>
</dbReference>